<gene>
    <name evidence="2" type="ORF">SMACR_01787</name>
</gene>
<proteinExistence type="predicted"/>
<name>A0A8S9A879_SORMA</name>
<dbReference type="VEuPathDB" id="FungiDB:SMAC_01787"/>
<evidence type="ECO:0008006" key="4">
    <source>
        <dbReference type="Google" id="ProtNLM"/>
    </source>
</evidence>
<reference evidence="2 3" key="1">
    <citation type="submission" date="2017-07" db="EMBL/GenBank/DDBJ databases">
        <title>Genome sequence of the Sordaria macrospora wild type strain R19027.</title>
        <authorList>
            <person name="Nowrousian M."/>
            <person name="Teichert I."/>
            <person name="Kueck U."/>
        </authorList>
    </citation>
    <scope>NUCLEOTIDE SEQUENCE [LARGE SCALE GENOMIC DNA]</scope>
    <source>
        <strain evidence="2 3">R19027</strain>
        <tissue evidence="2">Mycelium</tissue>
    </source>
</reference>
<feature type="compositionally biased region" description="Polar residues" evidence="1">
    <location>
        <begin position="1"/>
        <end position="10"/>
    </location>
</feature>
<dbReference type="EMBL" id="NMPR01000003">
    <property type="protein sequence ID" value="KAA8636482.1"/>
    <property type="molecule type" value="Genomic_DNA"/>
</dbReference>
<organism evidence="2 3">
    <name type="scientific">Sordaria macrospora</name>
    <dbReference type="NCBI Taxonomy" id="5147"/>
    <lineage>
        <taxon>Eukaryota</taxon>
        <taxon>Fungi</taxon>
        <taxon>Dikarya</taxon>
        <taxon>Ascomycota</taxon>
        <taxon>Pezizomycotina</taxon>
        <taxon>Sordariomycetes</taxon>
        <taxon>Sordariomycetidae</taxon>
        <taxon>Sordariales</taxon>
        <taxon>Sordariaceae</taxon>
        <taxon>Sordaria</taxon>
    </lineage>
</organism>
<feature type="region of interest" description="Disordered" evidence="1">
    <location>
        <begin position="1"/>
        <end position="22"/>
    </location>
</feature>
<evidence type="ECO:0000313" key="2">
    <source>
        <dbReference type="EMBL" id="KAA8636482.1"/>
    </source>
</evidence>
<dbReference type="Proteomes" id="UP000433876">
    <property type="component" value="Unassembled WGS sequence"/>
</dbReference>
<protein>
    <recommendedName>
        <fullName evidence="4">F-box domain-containing protein</fullName>
    </recommendedName>
</protein>
<dbReference type="AlphaFoldDB" id="A0A8S9A879"/>
<comment type="caution">
    <text evidence="2">The sequence shown here is derived from an EMBL/GenBank/DDBJ whole genome shotgun (WGS) entry which is preliminary data.</text>
</comment>
<dbReference type="OMA" id="PWPWESY"/>
<evidence type="ECO:0000313" key="3">
    <source>
        <dbReference type="Proteomes" id="UP000433876"/>
    </source>
</evidence>
<evidence type="ECO:0000256" key="1">
    <source>
        <dbReference type="SAM" id="MobiDB-lite"/>
    </source>
</evidence>
<sequence>MDPPTATSAAGTIHHPGTDMSSPWKPQSISFFELPTEVRFLIYSFLTAPDKELYEFMVVPPIKDPGSLKHDYLKEQLDGLKKLGRICQAIRHEVYNEFFHHTQIYLRHEPWENLDGAYYSDEYQQGLDVLIKNPILATHTKHVYWALMLDKDEEDIDNWKHRGIRLYDSEYEVRLTKKDVPWPWESYTFVMDMPNLTTLHIDVECYKDWRDLQQMQSRCMAALWEWPTMKKLTLRLRFKTAKGIVRKAFRSRWVKQGRPKERLTRNILNHLLTLPEVCFLLLTITVLAPYPPSTFTP</sequence>
<accession>A0A8S9A879</accession>